<reference evidence="1 2" key="1">
    <citation type="submission" date="2017-10" db="EMBL/GenBank/DDBJ databases">
        <title>Genomics of the genus Arcobacter.</title>
        <authorList>
            <person name="Perez-Cataluna A."/>
            <person name="Figueras M.J."/>
        </authorList>
    </citation>
    <scope>NUCLEOTIDE SEQUENCE [LARGE SCALE GENOMIC DNA]</scope>
    <source>
        <strain evidence="1 2">LMG 25534</strain>
    </source>
</reference>
<keyword evidence="2" id="KW-1185">Reference proteome</keyword>
<name>A0ABY0EYS1_9BACT</name>
<gene>
    <name evidence="1" type="ORF">CRU87_00980</name>
</gene>
<protein>
    <submittedName>
        <fullName evidence="1">Uncharacterized protein</fullName>
    </submittedName>
</protein>
<dbReference type="Proteomes" id="UP000289132">
    <property type="component" value="Unassembled WGS sequence"/>
</dbReference>
<dbReference type="EMBL" id="PDKD01000001">
    <property type="protein sequence ID" value="RXJ93093.1"/>
    <property type="molecule type" value="Genomic_DNA"/>
</dbReference>
<comment type="caution">
    <text evidence="1">The sequence shown here is derived from an EMBL/GenBank/DDBJ whole genome shotgun (WGS) entry which is preliminary data.</text>
</comment>
<accession>A0ABY0EYS1</accession>
<evidence type="ECO:0000313" key="1">
    <source>
        <dbReference type="EMBL" id="RXJ93093.1"/>
    </source>
</evidence>
<sequence length="156" mass="17847">MKKLKVRYKEFILVKNIMENIEIQELLQKHCKEIINSFISKDIDFSIIANISNSSFHPKLPSDLQDSLSKFSIFSLAGYTFKSAHIKDESLCFEAGFGKDNFGSLVKIPLNSIFQIIKDDNIIFINTSATFDNIVKNPKNNSMNLFKSNPNNKKFT</sequence>
<evidence type="ECO:0000313" key="2">
    <source>
        <dbReference type="Proteomes" id="UP000289132"/>
    </source>
</evidence>
<organism evidence="1 2">
    <name type="scientific">Aliarcobacter trophiarum LMG 25534</name>
    <dbReference type="NCBI Taxonomy" id="1032241"/>
    <lineage>
        <taxon>Bacteria</taxon>
        <taxon>Pseudomonadati</taxon>
        <taxon>Campylobacterota</taxon>
        <taxon>Epsilonproteobacteria</taxon>
        <taxon>Campylobacterales</taxon>
        <taxon>Arcobacteraceae</taxon>
        <taxon>Aliarcobacter</taxon>
    </lineage>
</organism>
<proteinExistence type="predicted"/>